<organism evidence="5 6">
    <name type="scientific">Naumovozyma castellii</name>
    <name type="common">Yeast</name>
    <name type="synonym">Saccharomyces castellii</name>
    <dbReference type="NCBI Taxonomy" id="27288"/>
    <lineage>
        <taxon>Eukaryota</taxon>
        <taxon>Fungi</taxon>
        <taxon>Dikarya</taxon>
        <taxon>Ascomycota</taxon>
        <taxon>Saccharomycotina</taxon>
        <taxon>Saccharomycetes</taxon>
        <taxon>Saccharomycetales</taxon>
        <taxon>Saccharomycetaceae</taxon>
        <taxon>Naumovozyma</taxon>
    </lineage>
</organism>
<evidence type="ECO:0000259" key="4">
    <source>
        <dbReference type="Pfam" id="PF00808"/>
    </source>
</evidence>
<dbReference type="OrthoDB" id="601405at2759"/>
<dbReference type="KEGG" id="ncs:NCAS_0H02340"/>
<dbReference type="eggNOG" id="KOG0871">
    <property type="taxonomic scope" value="Eukaryota"/>
</dbReference>
<dbReference type="GO" id="GO:0016480">
    <property type="term" value="P:negative regulation of transcription by RNA polymerase III"/>
    <property type="evidence" value="ECO:0007669"/>
    <property type="project" value="EnsemblFungi"/>
</dbReference>
<dbReference type="InParanoid" id="G0VJ65"/>
<feature type="region of interest" description="Disordered" evidence="3">
    <location>
        <begin position="127"/>
        <end position="156"/>
    </location>
</feature>
<dbReference type="FunCoup" id="G0VJ65">
    <property type="interactions" value="930"/>
</dbReference>
<dbReference type="GO" id="GO:0016251">
    <property type="term" value="F:RNA polymerase II general transcription initiation factor activity"/>
    <property type="evidence" value="ECO:0007669"/>
    <property type="project" value="TreeGrafter"/>
</dbReference>
<accession>G0VJ65</accession>
<dbReference type="CDD" id="cd22905">
    <property type="entry name" value="HFD_Dr1"/>
    <property type="match status" value="1"/>
</dbReference>
<feature type="domain" description="Transcription factor CBF/NF-Y/archaeal histone" evidence="4">
    <location>
        <begin position="9"/>
        <end position="73"/>
    </location>
</feature>
<gene>
    <name evidence="5" type="primary">NCAS0H02340</name>
    <name evidence="5" type="ordered locus">NCAS_0H02340</name>
</gene>
<dbReference type="Pfam" id="PF00808">
    <property type="entry name" value="CBFD_NFYB_HMF"/>
    <property type="match status" value="1"/>
</dbReference>
<dbReference type="OMA" id="RDAKFKK"/>
<dbReference type="FunFam" id="1.10.20.10:FF:000019">
    <property type="entry name" value="Negative cofactor 2 beta"/>
    <property type="match status" value="1"/>
</dbReference>
<dbReference type="Gene3D" id="1.10.20.10">
    <property type="entry name" value="Histone, subunit A"/>
    <property type="match status" value="1"/>
</dbReference>
<dbReference type="GO" id="GO:0003713">
    <property type="term" value="F:transcription coactivator activity"/>
    <property type="evidence" value="ECO:0007669"/>
    <property type="project" value="EnsemblFungi"/>
</dbReference>
<reference key="2">
    <citation type="submission" date="2011-08" db="EMBL/GenBank/DDBJ databases">
        <title>Genome sequence of Naumovozyma castellii.</title>
        <authorList>
            <person name="Gordon J.L."/>
            <person name="Armisen D."/>
            <person name="Proux-Wera E."/>
            <person name="OhEigeartaigh S.S."/>
            <person name="Byrne K.P."/>
            <person name="Wolfe K.H."/>
        </authorList>
    </citation>
    <scope>NUCLEOTIDE SEQUENCE</scope>
    <source>
        <strain>Type strain:CBS 4309</strain>
    </source>
</reference>
<dbReference type="GeneID" id="96905221"/>
<dbReference type="EMBL" id="HE576759">
    <property type="protein sequence ID" value="CCC71544.1"/>
    <property type="molecule type" value="Genomic_DNA"/>
</dbReference>
<dbReference type="RefSeq" id="XP_003677891.1">
    <property type="nucleotide sequence ID" value="XM_003677843.1"/>
</dbReference>
<dbReference type="PANTHER" id="PTHR46138:SF1">
    <property type="entry name" value="PROTEIN DR1"/>
    <property type="match status" value="1"/>
</dbReference>
<dbReference type="GO" id="GO:0046982">
    <property type="term" value="F:protein heterodimerization activity"/>
    <property type="evidence" value="ECO:0007669"/>
    <property type="project" value="InterPro"/>
</dbReference>
<dbReference type="InterPro" id="IPR009072">
    <property type="entry name" value="Histone-fold"/>
</dbReference>
<dbReference type="GO" id="GO:0017055">
    <property type="term" value="P:negative regulation of RNA polymerase II transcription preinitiation complex assembly"/>
    <property type="evidence" value="ECO:0007669"/>
    <property type="project" value="EnsemblFungi"/>
</dbReference>
<dbReference type="STRING" id="1064592.G0VJ65"/>
<comment type="subcellular location">
    <subcellularLocation>
        <location evidence="1">Nucleus</location>
    </subcellularLocation>
</comment>
<dbReference type="GO" id="GO:0017054">
    <property type="term" value="C:negative cofactor 2 complex"/>
    <property type="evidence" value="ECO:0007669"/>
    <property type="project" value="EnsemblFungi"/>
</dbReference>
<evidence type="ECO:0000256" key="2">
    <source>
        <dbReference type="ARBA" id="ARBA00023242"/>
    </source>
</evidence>
<sequence length="156" mass="17680">MAVDSEDVTLPKATVQKIISEVLDSDLTFGKEGREIIIQSGVEFIMILSAMASEMAENEAKKTIAPEHVLKALEELEFNEFIPFLQEILVEFKGSQRVKEKRDSKFKKSGLSEEELLRQQEELFRQSRSRLHQNSVSGASCDDETNATSNEIKKEE</sequence>
<keyword evidence="6" id="KW-1185">Reference proteome</keyword>
<dbReference type="PANTHER" id="PTHR46138">
    <property type="entry name" value="PROTEIN DR1"/>
    <property type="match status" value="1"/>
</dbReference>
<protein>
    <recommendedName>
        <fullName evidence="4">Transcription factor CBF/NF-Y/archaeal histone domain-containing protein</fullName>
    </recommendedName>
</protein>
<evidence type="ECO:0000313" key="6">
    <source>
        <dbReference type="Proteomes" id="UP000001640"/>
    </source>
</evidence>
<evidence type="ECO:0000256" key="3">
    <source>
        <dbReference type="SAM" id="MobiDB-lite"/>
    </source>
</evidence>
<dbReference type="GO" id="GO:0003714">
    <property type="term" value="F:transcription corepressor activity"/>
    <property type="evidence" value="ECO:0007669"/>
    <property type="project" value="EnsemblFungi"/>
</dbReference>
<dbReference type="GO" id="GO:0051123">
    <property type="term" value="P:RNA polymerase II preinitiation complex assembly"/>
    <property type="evidence" value="ECO:0007669"/>
    <property type="project" value="EnsemblFungi"/>
</dbReference>
<reference evidence="5 6" key="1">
    <citation type="journal article" date="2011" name="Proc. Natl. Acad. Sci. U.S.A.">
        <title>Evolutionary erosion of yeast sex chromosomes by mating-type switching accidents.</title>
        <authorList>
            <person name="Gordon J.L."/>
            <person name="Armisen D."/>
            <person name="Proux-Wera E."/>
            <person name="Oheigeartaigh S.S."/>
            <person name="Byrne K.P."/>
            <person name="Wolfe K.H."/>
        </authorList>
    </citation>
    <scope>NUCLEOTIDE SEQUENCE [LARGE SCALE GENOMIC DNA]</scope>
    <source>
        <strain evidence="6">ATCC 76901 / BCRC 22586 / CBS 4309 / NBRC 1992 / NRRL Y-12630</strain>
    </source>
</reference>
<name>G0VJ65_NAUCA</name>
<dbReference type="InterPro" id="IPR042225">
    <property type="entry name" value="Ncb2"/>
</dbReference>
<evidence type="ECO:0000256" key="1">
    <source>
        <dbReference type="ARBA" id="ARBA00004123"/>
    </source>
</evidence>
<keyword evidence="2" id="KW-0539">Nucleus</keyword>
<dbReference type="InterPro" id="IPR003958">
    <property type="entry name" value="CBFA_NFYB_domain"/>
</dbReference>
<evidence type="ECO:0000313" key="5">
    <source>
        <dbReference type="EMBL" id="CCC71544.1"/>
    </source>
</evidence>
<dbReference type="HOGENOM" id="CLU_066247_11_3_1"/>
<proteinExistence type="predicted"/>
<dbReference type="Proteomes" id="UP000001640">
    <property type="component" value="Chromosome 8"/>
</dbReference>
<dbReference type="GO" id="GO:0003682">
    <property type="term" value="F:chromatin binding"/>
    <property type="evidence" value="ECO:0007669"/>
    <property type="project" value="EnsemblFungi"/>
</dbReference>
<dbReference type="GO" id="GO:0045944">
    <property type="term" value="P:positive regulation of transcription by RNA polymerase II"/>
    <property type="evidence" value="ECO:0007669"/>
    <property type="project" value="EnsemblFungi"/>
</dbReference>
<dbReference type="AlphaFoldDB" id="G0VJ65"/>
<dbReference type="SUPFAM" id="SSF47113">
    <property type="entry name" value="Histone-fold"/>
    <property type="match status" value="1"/>
</dbReference>
<dbReference type="GO" id="GO:0017025">
    <property type="term" value="F:TBP-class protein binding"/>
    <property type="evidence" value="ECO:0007669"/>
    <property type="project" value="EnsemblFungi"/>
</dbReference>
<dbReference type="GO" id="GO:0001046">
    <property type="term" value="F:core promoter sequence-specific DNA binding"/>
    <property type="evidence" value="ECO:0007669"/>
    <property type="project" value="EnsemblFungi"/>
</dbReference>
<dbReference type="GO" id="GO:0034605">
    <property type="term" value="P:cellular response to heat"/>
    <property type="evidence" value="ECO:0007669"/>
    <property type="project" value="EnsemblFungi"/>
</dbReference>